<evidence type="ECO:0000256" key="1">
    <source>
        <dbReference type="SAM" id="Coils"/>
    </source>
</evidence>
<gene>
    <name evidence="2" type="ORF">MM171A01610_0011</name>
</gene>
<name>A0A6M3M1L4_9ZZZZ</name>
<dbReference type="EMBL" id="MT143605">
    <property type="protein sequence ID" value="QJA98748.1"/>
    <property type="molecule type" value="Genomic_DNA"/>
</dbReference>
<sequence length="485" mass="54769">MQVCESAGSLKEVYANSLRLEKESKHFFDKGQFYLLSNYFEKILPQLESREWATTLPLVEGVNLMDLEDMTFEMQCLVIERVMDHALTNMKNVIIVLPEARKFIPLSAKTPVTKTAVKIASEGAVLEVDLWVDSQTYSSINSEVRKQCGTQLHGVQMDNNEAKTITDLLDKKWKPRKLKSLKLGHFFVKTKDKRYKHVYVLPAGIEEDVGIAVATGKLRVEEVKSMLMDIVPLEVVPDNVVKEDELLEAEGIVERNKGAVVKILAKLRTELGEANRKLLEQEEELHLAKVKLHETVEKLEAKAQGLQDEVDELSLKAEQIVAQNKELEIDKAQSMETVEQLMETMERQERELSQFTAFKILLAGIIGPQLEFPQAVSDEELEKIRKDIADLKKPVATRHRRISTEGDTGIAWVDIWLLKLGGAEEKILRFMASKYPMKMTKSEVAIGIGLTAKGGYFSAGFNKLRKNKLIIPEGNDWKLAEGPPG</sequence>
<protein>
    <submittedName>
        <fullName evidence="2">Uncharacterized protein</fullName>
    </submittedName>
</protein>
<evidence type="ECO:0000313" key="2">
    <source>
        <dbReference type="EMBL" id="QJA98748.1"/>
    </source>
</evidence>
<feature type="coiled-coil region" evidence="1">
    <location>
        <begin position="264"/>
        <end position="358"/>
    </location>
</feature>
<keyword evidence="1" id="KW-0175">Coiled coil</keyword>
<accession>A0A6M3M1L4</accession>
<proteinExistence type="predicted"/>
<dbReference type="InterPro" id="IPR027417">
    <property type="entry name" value="P-loop_NTPase"/>
</dbReference>
<dbReference type="AlphaFoldDB" id="A0A6M3M1L4"/>
<dbReference type="Gene3D" id="3.40.50.300">
    <property type="entry name" value="P-loop containing nucleotide triphosphate hydrolases"/>
    <property type="match status" value="1"/>
</dbReference>
<reference evidence="2" key="1">
    <citation type="submission" date="2020-03" db="EMBL/GenBank/DDBJ databases">
        <title>The deep terrestrial virosphere.</title>
        <authorList>
            <person name="Holmfeldt K."/>
            <person name="Nilsson E."/>
            <person name="Simone D."/>
            <person name="Lopez-Fernandez M."/>
            <person name="Wu X."/>
            <person name="de Brujin I."/>
            <person name="Lundin D."/>
            <person name="Andersson A."/>
            <person name="Bertilsson S."/>
            <person name="Dopson M."/>
        </authorList>
    </citation>
    <scope>NUCLEOTIDE SEQUENCE</scope>
    <source>
        <strain evidence="2">MM171A01610</strain>
    </source>
</reference>
<organism evidence="2">
    <name type="scientific">viral metagenome</name>
    <dbReference type="NCBI Taxonomy" id="1070528"/>
    <lineage>
        <taxon>unclassified sequences</taxon>
        <taxon>metagenomes</taxon>
        <taxon>organismal metagenomes</taxon>
    </lineage>
</organism>